<reference evidence="2 3" key="1">
    <citation type="submission" date="2018-08" db="EMBL/GenBank/DDBJ databases">
        <title>Linezolid Resistance in Mycobacterium abscessus: MIC Distribution and Comprehensive Investigation of Resistance Mechanisms.</title>
        <authorList>
            <person name="Ye M."/>
            <person name="Xu L."/>
            <person name="Zou Y."/>
            <person name="Li B."/>
            <person name="Guo Q."/>
            <person name="Zhang Y."/>
            <person name="Zhan M."/>
            <person name="Xu B."/>
            <person name="Yu F."/>
            <person name="Zhang Z."/>
            <person name="Chu H."/>
        </authorList>
    </citation>
    <scope>NUCLEOTIDE SEQUENCE [LARGE SCALE GENOMIC DNA]</scope>
    <source>
        <strain evidence="2 3">G143</strain>
    </source>
</reference>
<name>A0ABD7HVT0_9MYCO</name>
<dbReference type="InterPro" id="IPR001387">
    <property type="entry name" value="Cro/C1-type_HTH"/>
</dbReference>
<organism evidence="2 3">
    <name type="scientific">Mycobacteroides abscessus</name>
    <dbReference type="NCBI Taxonomy" id="36809"/>
    <lineage>
        <taxon>Bacteria</taxon>
        <taxon>Bacillati</taxon>
        <taxon>Actinomycetota</taxon>
        <taxon>Actinomycetes</taxon>
        <taxon>Mycobacteriales</taxon>
        <taxon>Mycobacteriaceae</taxon>
        <taxon>Mycobacteroides</taxon>
    </lineage>
</organism>
<dbReference type="Pfam" id="PF13560">
    <property type="entry name" value="HTH_31"/>
    <property type="match status" value="1"/>
</dbReference>
<dbReference type="SMART" id="SM00530">
    <property type="entry name" value="HTH_XRE"/>
    <property type="match status" value="1"/>
</dbReference>
<sequence>MWKSHRYHLGTVSGANQAVPCDFVSENLGEHSGSINAQFGDRMRECRELRSWSQRQVADLLQAVGIKLDPSAITRIERGTRDVKLSEAIAIADVLGFDLDSIAYSPEERFRMNEWALRQIVIKARRGLLDAIRFTDRMANRTDLETEEGLVEKRGLPDIAALYTDILDRTTALKRGGHMGVDGDNFALYYNDDPDLKVKERIVEVVTRGILISERELDEIQTEKSIQQIKQLNVAEEVRAQLEVKSDVPEA</sequence>
<accession>A0ABD7HVT0</accession>
<dbReference type="CDD" id="cd00093">
    <property type="entry name" value="HTH_XRE"/>
    <property type="match status" value="1"/>
</dbReference>
<evidence type="ECO:0000259" key="1">
    <source>
        <dbReference type="PROSITE" id="PS50943"/>
    </source>
</evidence>
<dbReference type="Proteomes" id="UP000284557">
    <property type="component" value="Unassembled WGS sequence"/>
</dbReference>
<dbReference type="AlphaFoldDB" id="A0ABD7HVT0"/>
<protein>
    <submittedName>
        <fullName evidence="2">XRE family transcriptional regulator</fullName>
    </submittedName>
</protein>
<feature type="domain" description="HTH cro/C1-type" evidence="1">
    <location>
        <begin position="43"/>
        <end position="102"/>
    </location>
</feature>
<comment type="caution">
    <text evidence="2">The sequence shown here is derived from an EMBL/GenBank/DDBJ whole genome shotgun (WGS) entry which is preliminary data.</text>
</comment>
<proteinExistence type="predicted"/>
<dbReference type="InterPro" id="IPR010982">
    <property type="entry name" value="Lambda_DNA-bd_dom_sf"/>
</dbReference>
<dbReference type="Gene3D" id="1.10.260.40">
    <property type="entry name" value="lambda repressor-like DNA-binding domains"/>
    <property type="match status" value="1"/>
</dbReference>
<dbReference type="EMBL" id="QXBN01000001">
    <property type="protein sequence ID" value="RIT43788.1"/>
    <property type="molecule type" value="Genomic_DNA"/>
</dbReference>
<evidence type="ECO:0000313" key="2">
    <source>
        <dbReference type="EMBL" id="RIT43788.1"/>
    </source>
</evidence>
<gene>
    <name evidence="2" type="ORF">D2E76_01705</name>
</gene>
<evidence type="ECO:0000313" key="3">
    <source>
        <dbReference type="Proteomes" id="UP000284557"/>
    </source>
</evidence>
<dbReference type="PROSITE" id="PS50943">
    <property type="entry name" value="HTH_CROC1"/>
    <property type="match status" value="1"/>
</dbReference>
<dbReference type="SUPFAM" id="SSF47413">
    <property type="entry name" value="lambda repressor-like DNA-binding domains"/>
    <property type="match status" value="1"/>
</dbReference>